<gene>
    <name evidence="1" type="ORF">H2200_005663</name>
</gene>
<proteinExistence type="predicted"/>
<evidence type="ECO:0000313" key="1">
    <source>
        <dbReference type="EMBL" id="KAJ9609336.1"/>
    </source>
</evidence>
<name>A0AA38X9N4_9EURO</name>
<keyword evidence="2" id="KW-1185">Reference proteome</keyword>
<reference evidence="1" key="1">
    <citation type="submission" date="2022-10" db="EMBL/GenBank/DDBJ databases">
        <title>Culturing micro-colonial fungi from biological soil crusts in the Mojave desert and describing Neophaeococcomyces mojavensis, and introducing the new genera and species Taxawa tesnikishii.</title>
        <authorList>
            <person name="Kurbessoian T."/>
            <person name="Stajich J.E."/>
        </authorList>
    </citation>
    <scope>NUCLEOTIDE SEQUENCE</scope>
    <source>
        <strain evidence="1">TK_41</strain>
    </source>
</reference>
<organism evidence="1 2">
    <name type="scientific">Cladophialophora chaetospira</name>
    <dbReference type="NCBI Taxonomy" id="386627"/>
    <lineage>
        <taxon>Eukaryota</taxon>
        <taxon>Fungi</taxon>
        <taxon>Dikarya</taxon>
        <taxon>Ascomycota</taxon>
        <taxon>Pezizomycotina</taxon>
        <taxon>Eurotiomycetes</taxon>
        <taxon>Chaetothyriomycetidae</taxon>
        <taxon>Chaetothyriales</taxon>
        <taxon>Herpotrichiellaceae</taxon>
        <taxon>Cladophialophora</taxon>
    </lineage>
</organism>
<sequence length="127" mass="14092">MSSHAKGKQAKTLFKDDQFLAVLVNQFTLEDITEASQTPKLFLRVLINVDNPLAGRAPLAILIGQNIVGQRLGITDRSDVFEEAGQQDLRAHHLPINAFFLQKPARALSSTIPAARMRDSRNIRSET</sequence>
<dbReference type="EMBL" id="JAPDRK010000008">
    <property type="protein sequence ID" value="KAJ9609336.1"/>
    <property type="molecule type" value="Genomic_DNA"/>
</dbReference>
<protein>
    <submittedName>
        <fullName evidence="1">Uncharacterized protein</fullName>
    </submittedName>
</protein>
<evidence type="ECO:0000313" key="2">
    <source>
        <dbReference type="Proteomes" id="UP001172673"/>
    </source>
</evidence>
<dbReference type="AlphaFoldDB" id="A0AA38X9N4"/>
<accession>A0AA38X9N4</accession>
<dbReference type="Proteomes" id="UP001172673">
    <property type="component" value="Unassembled WGS sequence"/>
</dbReference>
<comment type="caution">
    <text evidence="1">The sequence shown here is derived from an EMBL/GenBank/DDBJ whole genome shotgun (WGS) entry which is preliminary data.</text>
</comment>